<dbReference type="Proteomes" id="UP000504609">
    <property type="component" value="Unplaced"/>
</dbReference>
<accession>A0A6J1GGV4</accession>
<keyword evidence="1" id="KW-0812">Transmembrane</keyword>
<feature type="transmembrane region" description="Helical" evidence="1">
    <location>
        <begin position="264"/>
        <end position="286"/>
    </location>
</feature>
<dbReference type="RefSeq" id="XP_022951147.1">
    <property type="nucleotide sequence ID" value="XM_023095379.1"/>
</dbReference>
<sequence>MAATRLLRSVRPSATVVSSSSSSSPSTAATVRCLGKTGLNSKNGERLVTSGDGERRQIVNLKAAAAAAAAPETVETETRELDLGSLLANLLVQLKNTAVKTKIRRRQIQKFIEKIIIDCRFFTLFAVAGSLLGSILCFLEGSFIVAESYLQYFNGVSRRSDESHAVELLIESLDMFLVGTALVVFGVGLFAMFVGSEKMTEKNPRWVSGSNLFGLFYMKNIPTWVEMESVSEAKSKIGHAVMMILQVGVLEKFKSIPLSSATDLACFAAAILISSASIFFLSRLNIGGGGRGGYK</sequence>
<dbReference type="PANTHER" id="PTHR31721">
    <property type="entry name" value="OS06G0710300 PROTEIN"/>
    <property type="match status" value="1"/>
</dbReference>
<dbReference type="InterPro" id="IPR005134">
    <property type="entry name" value="UPF0114"/>
</dbReference>
<evidence type="ECO:0000256" key="1">
    <source>
        <dbReference type="SAM" id="Phobius"/>
    </source>
</evidence>
<dbReference type="GeneID" id="111454079"/>
<proteinExistence type="predicted"/>
<reference evidence="3" key="1">
    <citation type="submission" date="2025-08" db="UniProtKB">
        <authorList>
            <consortium name="RefSeq"/>
        </authorList>
    </citation>
    <scope>IDENTIFICATION</scope>
    <source>
        <tissue evidence="3">Young leaves</tissue>
    </source>
</reference>
<gene>
    <name evidence="3" type="primary">LOC111454079</name>
</gene>
<dbReference type="AlphaFoldDB" id="A0A6J1GGV4"/>
<feature type="transmembrane region" description="Helical" evidence="1">
    <location>
        <begin position="121"/>
        <end position="146"/>
    </location>
</feature>
<dbReference type="KEGG" id="cmos:111454079"/>
<dbReference type="PANTHER" id="PTHR31721:SF3">
    <property type="entry name" value="EXPRESSED PROTEIN"/>
    <property type="match status" value="1"/>
</dbReference>
<evidence type="ECO:0000313" key="2">
    <source>
        <dbReference type="Proteomes" id="UP000504609"/>
    </source>
</evidence>
<evidence type="ECO:0000313" key="3">
    <source>
        <dbReference type="RefSeq" id="XP_022951147.1"/>
    </source>
</evidence>
<dbReference type="Pfam" id="PF03350">
    <property type="entry name" value="UPF0114"/>
    <property type="match status" value="1"/>
</dbReference>
<keyword evidence="1" id="KW-1133">Transmembrane helix</keyword>
<keyword evidence="1" id="KW-0472">Membrane</keyword>
<feature type="transmembrane region" description="Helical" evidence="1">
    <location>
        <begin position="175"/>
        <end position="195"/>
    </location>
</feature>
<organism evidence="2 3">
    <name type="scientific">Cucurbita moschata</name>
    <name type="common">Winter crookneck squash</name>
    <name type="synonym">Cucurbita pepo var. moschata</name>
    <dbReference type="NCBI Taxonomy" id="3662"/>
    <lineage>
        <taxon>Eukaryota</taxon>
        <taxon>Viridiplantae</taxon>
        <taxon>Streptophyta</taxon>
        <taxon>Embryophyta</taxon>
        <taxon>Tracheophyta</taxon>
        <taxon>Spermatophyta</taxon>
        <taxon>Magnoliopsida</taxon>
        <taxon>eudicotyledons</taxon>
        <taxon>Gunneridae</taxon>
        <taxon>Pentapetalae</taxon>
        <taxon>rosids</taxon>
        <taxon>fabids</taxon>
        <taxon>Cucurbitales</taxon>
        <taxon>Cucurbitaceae</taxon>
        <taxon>Cucurbiteae</taxon>
        <taxon>Cucurbita</taxon>
    </lineage>
</organism>
<keyword evidence="2" id="KW-1185">Reference proteome</keyword>
<protein>
    <submittedName>
        <fullName evidence="3">Uncharacterized protein LOC111454079</fullName>
    </submittedName>
</protein>
<name>A0A6J1GGV4_CUCMO</name>